<dbReference type="GO" id="GO:0000922">
    <property type="term" value="C:spindle pole"/>
    <property type="evidence" value="ECO:0007669"/>
    <property type="project" value="UniProtKB-SubCell"/>
</dbReference>
<evidence type="ECO:0000256" key="2">
    <source>
        <dbReference type="ARBA" id="ARBA00006781"/>
    </source>
</evidence>
<evidence type="ECO:0000313" key="6">
    <source>
        <dbReference type="Proteomes" id="UP001108240"/>
    </source>
</evidence>
<proteinExistence type="inferred from homology"/>
<protein>
    <recommendedName>
        <fullName evidence="3">Protein BCCIP homolog</fullName>
    </recommendedName>
</protein>
<evidence type="ECO:0000313" key="5">
    <source>
        <dbReference type="Ensembl" id="ENSCCRP00000081641.2"/>
    </source>
</evidence>
<dbReference type="GeneTree" id="ENSGT00390000000696"/>
<dbReference type="Ensembl" id="ENSCCRT00000088584.2">
    <property type="protein sequence ID" value="ENSCCRP00000081641.2"/>
    <property type="gene ID" value="ENSCCRG00000044336.2"/>
</dbReference>
<dbReference type="GO" id="GO:0005634">
    <property type="term" value="C:nucleus"/>
    <property type="evidence" value="ECO:0007669"/>
    <property type="project" value="TreeGrafter"/>
</dbReference>
<reference evidence="5" key="1">
    <citation type="submission" date="2025-08" db="UniProtKB">
        <authorList>
            <consortium name="Ensembl"/>
        </authorList>
    </citation>
    <scope>IDENTIFICATION</scope>
</reference>
<dbReference type="PANTHER" id="PTHR13261">
    <property type="entry name" value="BRCA2 AND CDKN1A INTERACTING PROTEIN"/>
    <property type="match status" value="1"/>
</dbReference>
<keyword evidence="6" id="KW-1185">Reference proteome</keyword>
<organism evidence="5 6">
    <name type="scientific">Cyprinus carpio carpio</name>
    <dbReference type="NCBI Taxonomy" id="630221"/>
    <lineage>
        <taxon>Eukaryota</taxon>
        <taxon>Metazoa</taxon>
        <taxon>Chordata</taxon>
        <taxon>Craniata</taxon>
        <taxon>Vertebrata</taxon>
        <taxon>Euteleostomi</taxon>
        <taxon>Actinopterygii</taxon>
        <taxon>Neopterygii</taxon>
        <taxon>Teleostei</taxon>
        <taxon>Ostariophysi</taxon>
        <taxon>Cypriniformes</taxon>
        <taxon>Cyprinidae</taxon>
        <taxon>Cyprininae</taxon>
        <taxon>Cyprinus</taxon>
    </lineage>
</organism>
<dbReference type="InterPro" id="IPR025602">
    <property type="entry name" value="BCP1_family"/>
</dbReference>
<evidence type="ECO:0000256" key="3">
    <source>
        <dbReference type="PIRNR" id="PIRNR028983"/>
    </source>
</evidence>
<sequence length="308" mass="34663">MADKTHQFPTMWTTQNVALRELVSVSCVLYWSGMASSAKRRAIETGQNPQDSDESSDEGLEDSGDEDNENSEEEINELFLKSHVNTSDLTDIIIQQNHIGSVIRQAEVPEDSDDEGDPDEVFGVISMVNLTERQGVECLEKLKDMLLEQCAKSSSPDVQERFEQLLLGNAQSVGLLLSERFVNVPPQIALPMHKQLQKEMAEAQRTNKPSGKCQFCLMISKTCKPSKKSRSGAAQPKEELRFVNDEEEFFYEQATLKFSYCVQDEADSCATGKWSYDDVPMKPFRTVMVIPMDKMGAVMDKMTEYLSV</sequence>
<feature type="region of interest" description="Disordered" evidence="4">
    <location>
        <begin position="41"/>
        <end position="73"/>
    </location>
</feature>
<feature type="compositionally biased region" description="Acidic residues" evidence="4">
    <location>
        <begin position="51"/>
        <end position="73"/>
    </location>
</feature>
<dbReference type="AlphaFoldDB" id="A0A8C1EU36"/>
<dbReference type="Pfam" id="PF13862">
    <property type="entry name" value="BCCIP"/>
    <property type="match status" value="1"/>
</dbReference>
<comment type="subcellular location">
    <subcellularLocation>
        <location evidence="1">Cytoplasm</location>
        <location evidence="1">Cytoskeleton</location>
        <location evidence="1">Spindle pole</location>
    </subcellularLocation>
</comment>
<evidence type="ECO:0000256" key="1">
    <source>
        <dbReference type="ARBA" id="ARBA00004647"/>
    </source>
</evidence>
<evidence type="ECO:0000256" key="4">
    <source>
        <dbReference type="SAM" id="MobiDB-lite"/>
    </source>
</evidence>
<dbReference type="PIRSF" id="PIRSF028983">
    <property type="entry name" value="BCP1"/>
    <property type="match status" value="1"/>
</dbReference>
<accession>A0A8C1EU36</accession>
<comment type="similarity">
    <text evidence="2 3">Belongs to the BCP1 family.</text>
</comment>
<name>A0A8C1EU36_CYPCA</name>
<reference evidence="5" key="2">
    <citation type="submission" date="2025-09" db="UniProtKB">
        <authorList>
            <consortium name="Ensembl"/>
        </authorList>
    </citation>
    <scope>IDENTIFICATION</scope>
</reference>
<dbReference type="PANTHER" id="PTHR13261:SF0">
    <property type="entry name" value="BRCA2 AND CDKN1A-INTERACTING PROTEIN"/>
    <property type="match status" value="1"/>
</dbReference>
<dbReference type="Proteomes" id="UP001108240">
    <property type="component" value="Unplaced"/>
</dbReference>